<organism evidence="2">
    <name type="scientific">marine metagenome</name>
    <dbReference type="NCBI Taxonomy" id="408172"/>
    <lineage>
        <taxon>unclassified sequences</taxon>
        <taxon>metagenomes</taxon>
        <taxon>ecological metagenomes</taxon>
    </lineage>
</organism>
<reference evidence="2" key="1">
    <citation type="submission" date="2018-05" db="EMBL/GenBank/DDBJ databases">
        <authorList>
            <person name="Lanie J.A."/>
            <person name="Ng W.-L."/>
            <person name="Kazmierczak K.M."/>
            <person name="Andrzejewski T.M."/>
            <person name="Davidsen T.M."/>
            <person name="Wayne K.J."/>
            <person name="Tettelin H."/>
            <person name="Glass J.I."/>
            <person name="Rusch D."/>
            <person name="Podicherti R."/>
            <person name="Tsui H.-C.T."/>
            <person name="Winkler M.E."/>
        </authorList>
    </citation>
    <scope>NUCLEOTIDE SEQUENCE</scope>
</reference>
<feature type="non-terminal residue" evidence="2">
    <location>
        <position position="398"/>
    </location>
</feature>
<gene>
    <name evidence="2" type="ORF">METZ01_LOCUS290549</name>
</gene>
<feature type="compositionally biased region" description="Low complexity" evidence="1">
    <location>
        <begin position="77"/>
        <end position="94"/>
    </location>
</feature>
<name>A0A382LPL0_9ZZZZ</name>
<dbReference type="EMBL" id="UINC01087916">
    <property type="protein sequence ID" value="SVC37695.1"/>
    <property type="molecule type" value="Genomic_DNA"/>
</dbReference>
<dbReference type="AlphaFoldDB" id="A0A382LPL0"/>
<sequence length="398" mass="41307">SFFCLLVTITMALCLSPSATLAATDTHSTAGATVTIGADEADQQRISVNNVTLIINNNATLRTVGEESTVKSNNNRSGTTITIESGSSITASGSGDDKAIRANSNTNLTITNSGTISADDIDVIKITSSTNPTITNNAGGIITGATDAIEAASTTNATITNSGTIYNTSSQNAIRMTSATGATVTNNVGGEIYTSGGVGSVIYLGSSSTLTNSGAIRNDASTSNNSIRLEGNDNTVVLKGGGIVVGTIQANSGTTGNKLQFNHGFGRTYFYETSGDFDLEDLSGNTVVKGSAGSVSLGGQETVDELLGLRTYNLRSALKRYASAPKPTDKDTVWGEMFGYSSKRGGTDTLLKYETHGYGMNFIHPATSKLDFVLSVEKNELDLPENHDVSRTGFLAGF</sequence>
<evidence type="ECO:0000313" key="2">
    <source>
        <dbReference type="EMBL" id="SVC37695.1"/>
    </source>
</evidence>
<accession>A0A382LPL0</accession>
<feature type="non-terminal residue" evidence="2">
    <location>
        <position position="1"/>
    </location>
</feature>
<evidence type="ECO:0008006" key="3">
    <source>
        <dbReference type="Google" id="ProtNLM"/>
    </source>
</evidence>
<evidence type="ECO:0000256" key="1">
    <source>
        <dbReference type="SAM" id="MobiDB-lite"/>
    </source>
</evidence>
<protein>
    <recommendedName>
        <fullName evidence="3">Autotransporter domain-containing protein</fullName>
    </recommendedName>
</protein>
<feature type="region of interest" description="Disordered" evidence="1">
    <location>
        <begin position="70"/>
        <end position="95"/>
    </location>
</feature>
<proteinExistence type="predicted"/>
<dbReference type="InterPro" id="IPR011050">
    <property type="entry name" value="Pectin_lyase_fold/virulence"/>
</dbReference>
<dbReference type="SUPFAM" id="SSF51126">
    <property type="entry name" value="Pectin lyase-like"/>
    <property type="match status" value="1"/>
</dbReference>